<dbReference type="Pfam" id="PF06985">
    <property type="entry name" value="HET"/>
    <property type="match status" value="1"/>
</dbReference>
<dbReference type="OrthoDB" id="2157530at2759"/>
<evidence type="ECO:0000259" key="1">
    <source>
        <dbReference type="Pfam" id="PF06985"/>
    </source>
</evidence>
<dbReference type="STRING" id="158607.A0A2P5HRZ8"/>
<dbReference type="InterPro" id="IPR010730">
    <property type="entry name" value="HET"/>
</dbReference>
<keyword evidence="3" id="KW-1185">Reference proteome</keyword>
<sequence>MGIRTRAEAITFESGLGQWPRRLLKVEANLLVSCEWTEGNVYGGIKSPAYAAVSYTWGRFELPHNSGPHIMSLDIRSDDGSPVPWRVPRIDPDTGFKLDAMLTVLHRVTRNQPIQSTSVYHEEATKVALSELQVYSDEQHPQFVWLDIGCIDQRDNSPEKMLEIGRQAAIFRGAAQVYVWLYQHPAPTLGSLLASIYEA</sequence>
<protein>
    <recommendedName>
        <fullName evidence="1">Heterokaryon incompatibility domain-containing protein</fullName>
    </recommendedName>
</protein>
<organism evidence="2 3">
    <name type="scientific">Diaporthe helianthi</name>
    <dbReference type="NCBI Taxonomy" id="158607"/>
    <lineage>
        <taxon>Eukaryota</taxon>
        <taxon>Fungi</taxon>
        <taxon>Dikarya</taxon>
        <taxon>Ascomycota</taxon>
        <taxon>Pezizomycotina</taxon>
        <taxon>Sordariomycetes</taxon>
        <taxon>Sordariomycetidae</taxon>
        <taxon>Diaporthales</taxon>
        <taxon>Diaporthaceae</taxon>
        <taxon>Diaporthe</taxon>
    </lineage>
</organism>
<proteinExistence type="predicted"/>
<dbReference type="EMBL" id="MAVT02000886">
    <property type="protein sequence ID" value="POS72975.1"/>
    <property type="molecule type" value="Genomic_DNA"/>
</dbReference>
<dbReference type="Proteomes" id="UP000094444">
    <property type="component" value="Unassembled WGS sequence"/>
</dbReference>
<reference evidence="2" key="1">
    <citation type="submission" date="2017-09" db="EMBL/GenBank/DDBJ databases">
        <title>Polyketide synthases of a Diaporthe helianthi virulent isolate.</title>
        <authorList>
            <person name="Baroncelli R."/>
        </authorList>
    </citation>
    <scope>NUCLEOTIDE SEQUENCE [LARGE SCALE GENOMIC DNA]</scope>
    <source>
        <strain evidence="2">7/96</strain>
    </source>
</reference>
<name>A0A2P5HRZ8_DIAHE</name>
<gene>
    <name evidence="2" type="ORF">DHEL01_v208634</name>
</gene>
<evidence type="ECO:0000313" key="2">
    <source>
        <dbReference type="EMBL" id="POS72975.1"/>
    </source>
</evidence>
<dbReference type="InParanoid" id="A0A2P5HRZ8"/>
<accession>A0A2P5HRZ8</accession>
<dbReference type="AlphaFoldDB" id="A0A2P5HRZ8"/>
<feature type="domain" description="Heterokaryon incompatibility" evidence="1">
    <location>
        <begin position="50"/>
        <end position="185"/>
    </location>
</feature>
<comment type="caution">
    <text evidence="2">The sequence shown here is derived from an EMBL/GenBank/DDBJ whole genome shotgun (WGS) entry which is preliminary data.</text>
</comment>
<evidence type="ECO:0000313" key="3">
    <source>
        <dbReference type="Proteomes" id="UP000094444"/>
    </source>
</evidence>